<dbReference type="InterPro" id="IPR026960">
    <property type="entry name" value="RVT-Znf"/>
</dbReference>
<evidence type="ECO:0000313" key="2">
    <source>
        <dbReference type="EMBL" id="KYP31897.1"/>
    </source>
</evidence>
<dbReference type="CDD" id="cd01650">
    <property type="entry name" value="RT_nLTR_like"/>
    <property type="match status" value="1"/>
</dbReference>
<dbReference type="EMBL" id="KQ485585">
    <property type="protein sequence ID" value="KYP31897.1"/>
    <property type="molecule type" value="Genomic_DNA"/>
</dbReference>
<keyword evidence="3" id="KW-1185">Reference proteome</keyword>
<dbReference type="Pfam" id="PF00078">
    <property type="entry name" value="RVT_1"/>
    <property type="match status" value="1"/>
</dbReference>
<dbReference type="InterPro" id="IPR036691">
    <property type="entry name" value="Endo/exonu/phosph_ase_sf"/>
</dbReference>
<dbReference type="PANTHER" id="PTHR33116">
    <property type="entry name" value="REVERSE TRANSCRIPTASE ZINC-BINDING DOMAIN-CONTAINING PROTEIN-RELATED-RELATED"/>
    <property type="match status" value="1"/>
</dbReference>
<accession>A0A151QNL1</accession>
<dbReference type="Gramene" id="C.cajan_46598.t">
    <property type="protein sequence ID" value="C.cajan_46598.t"/>
    <property type="gene ID" value="C.cajan_46598"/>
</dbReference>
<dbReference type="Gene3D" id="3.60.10.10">
    <property type="entry name" value="Endonuclease/exonuclease/phosphatase"/>
    <property type="match status" value="1"/>
</dbReference>
<sequence>MKIITFNIRGLGGRVKRRNLREMIQKERVQLLCLQETKTREITEAMCKSFWGEDDYEWRAIPAVNTAGGLLCIWRKEAFQCCSVFEGSSYLGLEGIWLDDGSRVIFVNVYMPCIQAQKELIWNELVEMKNCSQVQMWCVLGDFNCIRRAEERVNVDVSNNNRTREMTQFNRFISQMELEEVPIIGKKYTWYKPNGRVKSRLDRIFVTKECLLEWSNISQKVMKRSVSDHCPILLQSKMVDWGPKPFRSLDCWIQDNQFHTVVEDAWRRMSIQGWGAYVLQQKLKQLKITLKEWNAKDFKSQKMEERRVVEEMNKLDIIEEERSLTEVEISRKCELLQLFWDAAIRNESIWCQKSRSQWIKEGDMNTKFFHLMVKWRSRKNEIKGLFIDDQWVEEPKVVKNNALSYFENRFQEQSIVRPKLDGAHFKTISSSQNEMLVAVFGEVEIKEAVWDCGCMYKILSKILANRMKKVLPSVIDERQSAFIEGRNIMQSVLIVNETIHEAKVKKKEGIFFKVDFEKAYDSVNWSYLLYLLQRMGFCSKWGRGIRQGDPLAPFLFLVAAEGLTAMVREAVKKNIFKPMVVGNNKVNISIVQYADDTMIFGEGSIQNVVVIKAIMRCFELISGLKVNFIKSKFGAIGLEDQVLERFAQLLNCKLLKLPFNYLGLPIGANPRRKVTWIPVVEKIKKRLSNWKGKVLSMAGRVQLINSVLTSLPLYYLSFYKIPKGVCSEISRLQRQFLWGSNQGSKKMAWIKWQKITVAKEKGGLNIKDINLFNKALLAKWRWCLFHNPEALWVKLLCSKYGGFQNLCAQKALQNDSIWWKDLIMVCGGLESEGWFDRQVEWKVNRGSAVRFWLDNWVEQVTLAAKFPSLFASSEQKHHVISEMGEWVEGVWKWRFWWSEQTDGMFSVKEAYNVIESETRPEEEGSLFKQIWSIKAPPKALIFLWRLVNRGIPSVDILKRRNLILDEQQSICVLCNKVEETVSHLFCNCQEVDNIWKSLLNWINCPSPLPQEVEHHFNFIPAPLSSSIQIQAWRTLWLATTRTVWMNRNKGRFEGVTFNLENTLREITCTSWQWMRLLNKQFTTPFAQWLCNPGQCLLSLHV</sequence>
<dbReference type="InterPro" id="IPR005135">
    <property type="entry name" value="Endo/exonuclease/phosphatase"/>
</dbReference>
<protein>
    <submittedName>
        <fullName evidence="2">Ribonuclease H protein At1g65750 family</fullName>
    </submittedName>
</protein>
<feature type="domain" description="Reverse transcriptase" evidence="1">
    <location>
        <begin position="357"/>
        <end position="666"/>
    </location>
</feature>
<dbReference type="Proteomes" id="UP000075243">
    <property type="component" value="Unassembled WGS sequence"/>
</dbReference>
<organism evidence="2 3">
    <name type="scientific">Cajanus cajan</name>
    <name type="common">Pigeon pea</name>
    <name type="synonym">Cajanus indicus</name>
    <dbReference type="NCBI Taxonomy" id="3821"/>
    <lineage>
        <taxon>Eukaryota</taxon>
        <taxon>Viridiplantae</taxon>
        <taxon>Streptophyta</taxon>
        <taxon>Embryophyta</taxon>
        <taxon>Tracheophyta</taxon>
        <taxon>Spermatophyta</taxon>
        <taxon>Magnoliopsida</taxon>
        <taxon>eudicotyledons</taxon>
        <taxon>Gunneridae</taxon>
        <taxon>Pentapetalae</taxon>
        <taxon>rosids</taxon>
        <taxon>fabids</taxon>
        <taxon>Fabales</taxon>
        <taxon>Fabaceae</taxon>
        <taxon>Papilionoideae</taxon>
        <taxon>50 kb inversion clade</taxon>
        <taxon>NPAAA clade</taxon>
        <taxon>indigoferoid/millettioid clade</taxon>
        <taxon>Phaseoleae</taxon>
        <taxon>Cajanus</taxon>
    </lineage>
</organism>
<dbReference type="GO" id="GO:0003824">
    <property type="term" value="F:catalytic activity"/>
    <property type="evidence" value="ECO:0007669"/>
    <property type="project" value="InterPro"/>
</dbReference>
<reference evidence="2" key="1">
    <citation type="journal article" date="2012" name="Nat. Biotechnol.">
        <title>Draft genome sequence of pigeonpea (Cajanus cajan), an orphan legume crop of resource-poor farmers.</title>
        <authorList>
            <person name="Varshney R.K."/>
            <person name="Chen W."/>
            <person name="Li Y."/>
            <person name="Bharti A.K."/>
            <person name="Saxena R.K."/>
            <person name="Schlueter J.A."/>
            <person name="Donoghue M.T."/>
            <person name="Azam S."/>
            <person name="Fan G."/>
            <person name="Whaley A.M."/>
            <person name="Farmer A.D."/>
            <person name="Sheridan J."/>
            <person name="Iwata A."/>
            <person name="Tuteja R."/>
            <person name="Penmetsa R.V."/>
            <person name="Wu W."/>
            <person name="Upadhyaya H.D."/>
            <person name="Yang S.P."/>
            <person name="Shah T."/>
            <person name="Saxena K.B."/>
            <person name="Michael T."/>
            <person name="McCombie W.R."/>
            <person name="Yang B."/>
            <person name="Zhang G."/>
            <person name="Yang H."/>
            <person name="Wang J."/>
            <person name="Spillane C."/>
            <person name="Cook D.R."/>
            <person name="May G.D."/>
            <person name="Xu X."/>
            <person name="Jackson S.A."/>
        </authorList>
    </citation>
    <scope>NUCLEOTIDE SEQUENCE [LARGE SCALE GENOMIC DNA]</scope>
</reference>
<gene>
    <name evidence="2" type="ORF">KK1_047558</name>
</gene>
<evidence type="ECO:0000313" key="3">
    <source>
        <dbReference type="Proteomes" id="UP000075243"/>
    </source>
</evidence>
<dbReference type="PROSITE" id="PS50878">
    <property type="entry name" value="RT_POL"/>
    <property type="match status" value="1"/>
</dbReference>
<evidence type="ECO:0000259" key="1">
    <source>
        <dbReference type="PROSITE" id="PS50878"/>
    </source>
</evidence>
<proteinExistence type="predicted"/>
<dbReference type="SUPFAM" id="SSF56219">
    <property type="entry name" value="DNase I-like"/>
    <property type="match status" value="1"/>
</dbReference>
<dbReference type="Pfam" id="PF13966">
    <property type="entry name" value="zf-RVT"/>
    <property type="match status" value="1"/>
</dbReference>
<dbReference type="AlphaFoldDB" id="A0A151QNL1"/>
<name>A0A151QNL1_CAJCA</name>
<dbReference type="PANTHER" id="PTHR33116:SF78">
    <property type="entry name" value="OS12G0587133 PROTEIN"/>
    <property type="match status" value="1"/>
</dbReference>
<dbReference type="SUPFAM" id="SSF56672">
    <property type="entry name" value="DNA/RNA polymerases"/>
    <property type="match status" value="1"/>
</dbReference>
<dbReference type="Pfam" id="PF03372">
    <property type="entry name" value="Exo_endo_phos"/>
    <property type="match status" value="1"/>
</dbReference>
<dbReference type="STRING" id="3821.A0A151QNL1"/>
<dbReference type="InterPro" id="IPR043502">
    <property type="entry name" value="DNA/RNA_pol_sf"/>
</dbReference>
<dbReference type="OMA" id="CERECID"/>
<dbReference type="InterPro" id="IPR000477">
    <property type="entry name" value="RT_dom"/>
</dbReference>